<name>A0ABS2WD97_9GAMM</name>
<reference evidence="1 2" key="1">
    <citation type="submission" date="2021-02" db="EMBL/GenBank/DDBJ databases">
        <title>A novel species of genus Amphritea isolated from a fishpond in China.</title>
        <authorList>
            <person name="Lu H."/>
        </authorList>
    </citation>
    <scope>NUCLEOTIDE SEQUENCE [LARGE SCALE GENOMIC DNA]</scope>
    <source>
        <strain evidence="1 2">RP18W</strain>
    </source>
</reference>
<dbReference type="EMBL" id="JAFFZP010000042">
    <property type="protein sequence ID" value="MBN0989487.1"/>
    <property type="molecule type" value="Genomic_DNA"/>
</dbReference>
<proteinExistence type="predicted"/>
<gene>
    <name evidence="1" type="ORF">JW498_19140</name>
</gene>
<evidence type="ECO:0000313" key="1">
    <source>
        <dbReference type="EMBL" id="MBN0989487.1"/>
    </source>
</evidence>
<organism evidence="1 2">
    <name type="scientific">Amphritea pacifica</name>
    <dbReference type="NCBI Taxonomy" id="2811233"/>
    <lineage>
        <taxon>Bacteria</taxon>
        <taxon>Pseudomonadati</taxon>
        <taxon>Pseudomonadota</taxon>
        <taxon>Gammaproteobacteria</taxon>
        <taxon>Oceanospirillales</taxon>
        <taxon>Oceanospirillaceae</taxon>
        <taxon>Amphritea</taxon>
    </lineage>
</organism>
<protein>
    <submittedName>
        <fullName evidence="1">Uncharacterized protein</fullName>
    </submittedName>
</protein>
<dbReference type="Proteomes" id="UP000760472">
    <property type="component" value="Unassembled WGS sequence"/>
</dbReference>
<keyword evidence="2" id="KW-1185">Reference proteome</keyword>
<sequence>MRKPTGISRRIEQCIKHLQENDYEGALVNLFPAIDKTSKKRRTKAGVGQRIKAFLKDEEVLITAVGTGHVFKDCSFDGMSFEDALYKFGRTPIAHEGELDPRLTFNQNGGMQIGKDNWNLPSGYLAGLTLAVIISPENKGECTAEGLGITIFEQQFYLNDIWGNPDEVKNHICAKFHDPKLFD</sequence>
<evidence type="ECO:0000313" key="2">
    <source>
        <dbReference type="Proteomes" id="UP000760472"/>
    </source>
</evidence>
<dbReference type="RefSeq" id="WP_205214332.1">
    <property type="nucleotide sequence ID" value="NZ_JAFFZP010000042.1"/>
</dbReference>
<comment type="caution">
    <text evidence="1">The sequence shown here is derived from an EMBL/GenBank/DDBJ whole genome shotgun (WGS) entry which is preliminary data.</text>
</comment>
<accession>A0ABS2WD97</accession>